<keyword evidence="4 13" id="KW-0479">Metal-binding</keyword>
<dbReference type="GeneID" id="96599107"/>
<feature type="binding site" evidence="13">
    <location>
        <position position="104"/>
    </location>
    <ligand>
        <name>Mg(2+)</name>
        <dbReference type="ChEBI" id="CHEBI:18420"/>
    </ligand>
</feature>
<evidence type="ECO:0000256" key="9">
    <source>
        <dbReference type="ARBA" id="ARBA00023172"/>
    </source>
</evidence>
<dbReference type="InterPro" id="IPR011335">
    <property type="entry name" value="Restrct_endonuc-II-like"/>
</dbReference>
<evidence type="ECO:0000313" key="17">
    <source>
        <dbReference type="EMBL" id="MCY9547903.1"/>
    </source>
</evidence>
<dbReference type="HAMAP" id="MF_00130">
    <property type="entry name" value="RecU"/>
    <property type="match status" value="1"/>
</dbReference>
<feature type="region of interest" description="Disordered" evidence="15">
    <location>
        <begin position="1"/>
        <end position="28"/>
    </location>
</feature>
<dbReference type="PIRSF" id="PIRSF037785">
    <property type="entry name" value="RecU"/>
    <property type="match status" value="1"/>
</dbReference>
<evidence type="ECO:0000313" key="21">
    <source>
        <dbReference type="Proteomes" id="UP001527052"/>
    </source>
</evidence>
<comment type="subcellular location">
    <subcellularLocation>
        <location evidence="1 13">Cytoplasm</location>
    </subcellularLocation>
</comment>
<dbReference type="EMBL" id="PHQY01000658">
    <property type="protein sequence ID" value="PJO42121.1"/>
    <property type="molecule type" value="Genomic_DNA"/>
</dbReference>
<evidence type="ECO:0000256" key="15">
    <source>
        <dbReference type="SAM" id="MobiDB-lite"/>
    </source>
</evidence>
<evidence type="ECO:0000256" key="8">
    <source>
        <dbReference type="ARBA" id="ARBA00022842"/>
    </source>
</evidence>
<dbReference type="GO" id="GO:0006310">
    <property type="term" value="P:DNA recombination"/>
    <property type="evidence" value="ECO:0007669"/>
    <property type="project" value="UniProtKB-UniRule"/>
</dbReference>
<keyword evidence="7 13" id="KW-0378">Hydrolase</keyword>
<dbReference type="STRING" id="582475.ACZ11_12790"/>
<dbReference type="InterPro" id="IPR011856">
    <property type="entry name" value="tRNA_endonuc-like_dom_sf"/>
</dbReference>
<evidence type="ECO:0000256" key="7">
    <source>
        <dbReference type="ARBA" id="ARBA00022801"/>
    </source>
</evidence>
<feature type="site" description="Transition state stabilizer" evidence="13">
    <location>
        <position position="106"/>
    </location>
</feature>
<dbReference type="InterPro" id="IPR004612">
    <property type="entry name" value="Resolv_RecU"/>
</dbReference>
<organism evidence="16 19">
    <name type="scientific">Lysinibacillus xylanilyticus</name>
    <dbReference type="NCBI Taxonomy" id="582475"/>
    <lineage>
        <taxon>Bacteria</taxon>
        <taxon>Bacillati</taxon>
        <taxon>Bacillota</taxon>
        <taxon>Bacilli</taxon>
        <taxon>Bacillales</taxon>
        <taxon>Bacillaceae</taxon>
        <taxon>Lysinibacillus</taxon>
    </lineage>
</organism>
<evidence type="ECO:0000256" key="13">
    <source>
        <dbReference type="HAMAP-Rule" id="MF_00130"/>
    </source>
</evidence>
<keyword evidence="3 13" id="KW-0540">Nuclease</keyword>
<keyword evidence="10 13" id="KW-0234">DNA repair</keyword>
<evidence type="ECO:0000313" key="18">
    <source>
        <dbReference type="EMBL" id="PJO42121.1"/>
    </source>
</evidence>
<comment type="similarity">
    <text evidence="11 13">Belongs to the RecU family.</text>
</comment>
<evidence type="ECO:0000256" key="12">
    <source>
        <dbReference type="ARBA" id="ARBA00029523"/>
    </source>
</evidence>
<evidence type="ECO:0000256" key="5">
    <source>
        <dbReference type="ARBA" id="ARBA00022759"/>
    </source>
</evidence>
<dbReference type="NCBIfam" id="NF002581">
    <property type="entry name" value="PRK02234.1-2"/>
    <property type="match status" value="1"/>
</dbReference>
<dbReference type="Proteomes" id="UP001527052">
    <property type="component" value="Unassembled WGS sequence"/>
</dbReference>
<keyword evidence="5 13" id="KW-0255">Endonuclease</keyword>
<sequence>MTIRYPNGKLYSPNPAVQKTAKKGKEKDFSFSNRGKTLEDEINEANDYYVKRRFAIIHKKPVPVQIVKVEYPSRSAAVIREAYFRTPSTTDYNGVWNGHYIDFDAKETASKTSFPLKNIHLHQMTHMQQVTEQNGVAFIIVRFSAYERYFIVPYDVLQKAWLAMENGERKSIPFSTIEKEAFEIPTSYYPRIDYLPIVQKLIEAKSHGSESEEIVE</sequence>
<dbReference type="CDD" id="cd22354">
    <property type="entry name" value="RecU-like"/>
    <property type="match status" value="1"/>
</dbReference>
<dbReference type="GO" id="GO:0008821">
    <property type="term" value="F:crossover junction DNA endonuclease activity"/>
    <property type="evidence" value="ECO:0007669"/>
    <property type="project" value="UniProtKB-EC"/>
</dbReference>
<dbReference type="EC" id="3.1.21.10" evidence="13 14"/>
<evidence type="ECO:0000256" key="6">
    <source>
        <dbReference type="ARBA" id="ARBA00022763"/>
    </source>
</evidence>
<evidence type="ECO:0000256" key="2">
    <source>
        <dbReference type="ARBA" id="ARBA00022490"/>
    </source>
</evidence>
<accession>A0A0K9FEN0</accession>
<dbReference type="GO" id="GO:0003676">
    <property type="term" value="F:nucleic acid binding"/>
    <property type="evidence" value="ECO:0007669"/>
    <property type="project" value="InterPro"/>
</dbReference>
<comment type="cofactor">
    <cofactor evidence="13">
        <name>Mg(2+)</name>
        <dbReference type="ChEBI" id="CHEBI:18420"/>
    </cofactor>
    <text evidence="13">Binds 1 Mg(2+) ion per subunit.</text>
</comment>
<gene>
    <name evidence="13 17" type="primary">recU</name>
    <name evidence="16" type="ORF">ACZ11_12790</name>
    <name evidence="18" type="ORF">CWD94_19225</name>
    <name evidence="17" type="ORF">M5W82_13145</name>
</gene>
<dbReference type="AlphaFoldDB" id="A0A0K9FEN0"/>
<evidence type="ECO:0000256" key="3">
    <source>
        <dbReference type="ARBA" id="ARBA00022722"/>
    </source>
</evidence>
<keyword evidence="6 13" id="KW-0227">DNA damage</keyword>
<feature type="binding site" evidence="13">
    <location>
        <position position="123"/>
    </location>
    <ligand>
        <name>Mg(2+)</name>
        <dbReference type="ChEBI" id="CHEBI:18420"/>
    </ligand>
</feature>
<evidence type="ECO:0000256" key="1">
    <source>
        <dbReference type="ARBA" id="ARBA00004496"/>
    </source>
</evidence>
<comment type="function">
    <text evidence="13">Endonuclease that resolves Holliday junction intermediates in genetic recombination. Cleaves mobile four-strand junctions by introducing symmetrical nicks in paired strands. Promotes annealing of linear ssDNA with homologous dsDNA. Required for DNA repair, homologous recombination and chromosome segregation.</text>
</comment>
<dbReference type="Proteomes" id="UP000232101">
    <property type="component" value="Unassembled WGS sequence"/>
</dbReference>
<dbReference type="SUPFAM" id="SSF52980">
    <property type="entry name" value="Restriction endonuclease-like"/>
    <property type="match status" value="1"/>
</dbReference>
<dbReference type="OrthoDB" id="9783592at2"/>
<comment type="caution">
    <text evidence="16">The sequence shown here is derived from an EMBL/GenBank/DDBJ whole genome shotgun (WGS) entry which is preliminary data.</text>
</comment>
<dbReference type="GO" id="GO:0007059">
    <property type="term" value="P:chromosome segregation"/>
    <property type="evidence" value="ECO:0007669"/>
    <property type="project" value="UniProtKB-UniRule"/>
</dbReference>
<dbReference type="Gene3D" id="3.40.1350.10">
    <property type="match status" value="1"/>
</dbReference>
<evidence type="ECO:0000313" key="19">
    <source>
        <dbReference type="Proteomes" id="UP000037326"/>
    </source>
</evidence>
<dbReference type="EMBL" id="JAMDLZ010000019">
    <property type="protein sequence ID" value="MCY9547903.1"/>
    <property type="molecule type" value="Genomic_DNA"/>
</dbReference>
<dbReference type="GO" id="GO:0005737">
    <property type="term" value="C:cytoplasm"/>
    <property type="evidence" value="ECO:0007669"/>
    <property type="project" value="UniProtKB-SubCell"/>
</dbReference>
<reference evidence="17 21" key="4">
    <citation type="submission" date="2022-05" db="EMBL/GenBank/DDBJ databases">
        <title>Genome Sequencing of Bee-Associated Microbes.</title>
        <authorList>
            <person name="Dunlap C."/>
        </authorList>
    </citation>
    <scope>NUCLEOTIDE SEQUENCE [LARGE SCALE GENOMIC DNA]</scope>
    <source>
        <strain evidence="17 21">NRRL BD-083</strain>
    </source>
</reference>
<keyword evidence="2 13" id="KW-0963">Cytoplasm</keyword>
<dbReference type="NCBIfam" id="NF002584">
    <property type="entry name" value="PRK02234.1-5"/>
    <property type="match status" value="1"/>
</dbReference>
<dbReference type="Pfam" id="PF03838">
    <property type="entry name" value="RecU"/>
    <property type="match status" value="1"/>
</dbReference>
<name>A0A0K9FEN0_9BACI</name>
<keyword evidence="8 13" id="KW-0460">Magnesium</keyword>
<dbReference type="EMBL" id="LFXJ01000005">
    <property type="protein sequence ID" value="KMY32950.1"/>
    <property type="molecule type" value="Genomic_DNA"/>
</dbReference>
<dbReference type="Proteomes" id="UP000037326">
    <property type="component" value="Unassembled WGS sequence"/>
</dbReference>
<reference evidence="18 20" key="3">
    <citation type="submission" date="2017-11" db="EMBL/GenBank/DDBJ databases">
        <title>Bacterial isolate from king chilli rhizosphere.</title>
        <authorList>
            <person name="Takhelmayum P."/>
            <person name="Sarangthem I."/>
        </authorList>
    </citation>
    <scope>NUCLEOTIDE SEQUENCE [LARGE SCALE GENOMIC DNA]</scope>
    <source>
        <strain evidence="20">t26</strain>
        <strain evidence="18">T26</strain>
    </source>
</reference>
<evidence type="ECO:0000256" key="14">
    <source>
        <dbReference type="NCBIfam" id="TIGR00648"/>
    </source>
</evidence>
<dbReference type="RefSeq" id="WP_049666605.1">
    <property type="nucleotide sequence ID" value="NZ_CP158849.1"/>
</dbReference>
<feature type="binding site" evidence="13">
    <location>
        <position position="89"/>
    </location>
    <ligand>
        <name>Mg(2+)</name>
        <dbReference type="ChEBI" id="CHEBI:18420"/>
    </ligand>
</feature>
<evidence type="ECO:0000256" key="11">
    <source>
        <dbReference type="ARBA" id="ARBA00023447"/>
    </source>
</evidence>
<evidence type="ECO:0000313" key="20">
    <source>
        <dbReference type="Proteomes" id="UP000232101"/>
    </source>
</evidence>
<reference evidence="16" key="1">
    <citation type="submission" date="2015-07" db="EMBL/GenBank/DDBJ databases">
        <title>MeaNS - Measles Nucleotide Surveillance Program.</title>
        <authorList>
            <person name="Tran T."/>
            <person name="Druce J."/>
        </authorList>
    </citation>
    <scope>NUCLEOTIDE SEQUENCE</scope>
    <source>
        <strain evidence="16">DSM 23493</strain>
    </source>
</reference>
<keyword evidence="21" id="KW-1185">Reference proteome</keyword>
<dbReference type="NCBIfam" id="TIGR00648">
    <property type="entry name" value="recU"/>
    <property type="match status" value="1"/>
</dbReference>
<evidence type="ECO:0000256" key="4">
    <source>
        <dbReference type="ARBA" id="ARBA00022723"/>
    </source>
</evidence>
<feature type="binding site" evidence="13">
    <location>
        <position position="91"/>
    </location>
    <ligand>
        <name>Mg(2+)</name>
        <dbReference type="ChEBI" id="CHEBI:18420"/>
    </ligand>
</feature>
<keyword evidence="9 13" id="KW-0233">DNA recombination</keyword>
<evidence type="ECO:0000313" key="16">
    <source>
        <dbReference type="EMBL" id="KMY32950.1"/>
    </source>
</evidence>
<evidence type="ECO:0000256" key="10">
    <source>
        <dbReference type="ARBA" id="ARBA00023204"/>
    </source>
</evidence>
<dbReference type="PATRIC" id="fig|582475.4.peg.2197"/>
<dbReference type="GO" id="GO:0000287">
    <property type="term" value="F:magnesium ion binding"/>
    <property type="evidence" value="ECO:0007669"/>
    <property type="project" value="UniProtKB-UniRule"/>
</dbReference>
<reference evidence="19" key="2">
    <citation type="submission" date="2015-07" db="EMBL/GenBank/DDBJ databases">
        <authorList>
            <consortium name="Consortium for Microbial Forensics and Genomics (microFORGE)"/>
            <person name="Knight B.M."/>
            <person name="Roberts D.P."/>
            <person name="Lin D."/>
            <person name="Hari K."/>
            <person name="Fletcher J."/>
            <person name="Melcher U."/>
            <person name="Blagden T."/>
            <person name="Winegar R.A."/>
        </authorList>
    </citation>
    <scope>NUCLEOTIDE SEQUENCE [LARGE SCALE GENOMIC DNA]</scope>
    <source>
        <strain evidence="19">DSM 23493</strain>
    </source>
</reference>
<proteinExistence type="inferred from homology"/>
<protein>
    <recommendedName>
        <fullName evidence="12 13">Holliday junction resolvase RecU</fullName>
        <ecNumber evidence="13 14">3.1.21.10</ecNumber>
    </recommendedName>
    <alternativeName>
        <fullName evidence="13">Recombination protein U homolog</fullName>
    </alternativeName>
</protein>
<dbReference type="GO" id="GO:0006281">
    <property type="term" value="P:DNA repair"/>
    <property type="evidence" value="ECO:0007669"/>
    <property type="project" value="UniProtKB-UniRule"/>
</dbReference>
<comment type="catalytic activity">
    <reaction evidence="13">
        <text>Endonucleolytic cleavage at a junction such as a reciprocal single-stranded crossover between two homologous DNA duplexes (Holliday junction).</text>
        <dbReference type="EC" id="3.1.21.10"/>
    </reaction>
</comment>